<evidence type="ECO:0000313" key="2">
    <source>
        <dbReference type="EMBL" id="MBB3187063.1"/>
    </source>
</evidence>
<reference evidence="2 3" key="1">
    <citation type="submission" date="2020-08" db="EMBL/GenBank/DDBJ databases">
        <title>Genomic Encyclopedia of Type Strains, Phase IV (KMG-IV): sequencing the most valuable type-strain genomes for metagenomic binning, comparative biology and taxonomic classification.</title>
        <authorList>
            <person name="Goeker M."/>
        </authorList>
    </citation>
    <scope>NUCLEOTIDE SEQUENCE [LARGE SCALE GENOMIC DNA]</scope>
    <source>
        <strain evidence="2 3">DSM 27471</strain>
    </source>
</reference>
<name>A0A7W5DRV3_9PORP</name>
<dbReference type="Proteomes" id="UP000544222">
    <property type="component" value="Unassembled WGS sequence"/>
</dbReference>
<proteinExistence type="predicted"/>
<dbReference type="Gene3D" id="2.60.40.3140">
    <property type="match status" value="1"/>
</dbReference>
<evidence type="ECO:0000259" key="1">
    <source>
        <dbReference type="Pfam" id="PF12969"/>
    </source>
</evidence>
<dbReference type="EMBL" id="JACHYB010000001">
    <property type="protein sequence ID" value="MBB3187063.1"/>
    <property type="molecule type" value="Genomic_DNA"/>
</dbReference>
<evidence type="ECO:0000313" key="3">
    <source>
        <dbReference type="Proteomes" id="UP000544222"/>
    </source>
</evidence>
<feature type="domain" description="DUF3857" evidence="1">
    <location>
        <begin position="97"/>
        <end position="237"/>
    </location>
</feature>
<keyword evidence="3" id="KW-1185">Reference proteome</keyword>
<protein>
    <recommendedName>
        <fullName evidence="1">DUF3857 domain-containing protein</fullName>
    </recommendedName>
</protein>
<accession>A0A7W5DRV3</accession>
<comment type="caution">
    <text evidence="2">The sequence shown here is derived from an EMBL/GenBank/DDBJ whole genome shotgun (WGS) entry which is preliminary data.</text>
</comment>
<dbReference type="RefSeq" id="WP_183412877.1">
    <property type="nucleotide sequence ID" value="NZ_JACHYB010000001.1"/>
</dbReference>
<gene>
    <name evidence="2" type="ORF">FHX64_001226</name>
</gene>
<dbReference type="Pfam" id="PF12969">
    <property type="entry name" value="DUF3857"/>
    <property type="match status" value="1"/>
</dbReference>
<sequence>MKANNFTFDVFPANKTELGFNFIFIPAFRPNLRWLLFLSITLLSLTSYAGNDVQKFGKISDGEIKMTTFPADTSASAVILYEKGTAYYQINQGFQVYYEIYSKIKILKPEGVKYANVEVPYVDYGSGSHERVQDIDGYVYNFVNGKVEKTRLDKKYIFTDNEEGKHFRLKFSLPNVKAGSLIEYKYTIVSDLEGRIRPWRFQNSIPVLESIYDVTVPNYFIFNINEKGYYPFTTKKEPVNQTFIFNGDMASIPCTHLFMKAENLPALKKESYVPNMNDYYSGVSFEISGVQVPGQLYKSFALTWNEVEKALLDDPEFGDNLKQSGFFKDEVKAIASSQLTDRDKIDALYHLVQAKVKWNKKEALYTSKLKKAIKDGVGNSAEINFILLDMLKDAGYNAFPVVMSKRSEGHLPIANPSIDGFNYFVVGVITSQDTLYMDASRKNAPINVLDEDYLVDRALAIRGPEGNQSTWVDLSHVAPSTNYDICKIEFENGKMIVNVTSTKNNQAAYVFRENYETYKNQEERIDALQSKFGISISNYSIQGLDSVNKPVVEKYTFAKPFALSDSVVFLNPLTIFNDNSNPFKAEKRDLPVEFSYPFTDLTSVVISVPKGYALEALPKSEKSSIKQNDATYRYMLQKDDHFLRMMVVLSLNETIYPVTDYGYLRDFWANLTAQDNQEIVLKKITL</sequence>
<organism evidence="2 3">
    <name type="scientific">Microbacter margulisiae</name>
    <dbReference type="NCBI Taxonomy" id="1350067"/>
    <lineage>
        <taxon>Bacteria</taxon>
        <taxon>Pseudomonadati</taxon>
        <taxon>Bacteroidota</taxon>
        <taxon>Bacteroidia</taxon>
        <taxon>Bacteroidales</taxon>
        <taxon>Porphyromonadaceae</taxon>
        <taxon>Microbacter</taxon>
    </lineage>
</organism>
<dbReference type="InterPro" id="IPR024618">
    <property type="entry name" value="DUF3857"/>
</dbReference>
<dbReference type="Gene3D" id="3.10.620.30">
    <property type="match status" value="1"/>
</dbReference>
<dbReference type="AlphaFoldDB" id="A0A7W5DRV3"/>
<dbReference type="Gene3D" id="2.60.120.1130">
    <property type="match status" value="1"/>
</dbReference>